<evidence type="ECO:0000313" key="2">
    <source>
        <dbReference type="Proteomes" id="UP000814126"/>
    </source>
</evidence>
<reference evidence="1" key="1">
    <citation type="submission" date="2019-11" db="EMBL/GenBank/DDBJ databases">
        <title>Epiphytic Pseudomonas syringae from cherry orchards.</title>
        <authorList>
            <person name="Hulin M.T."/>
        </authorList>
    </citation>
    <scope>NUCLEOTIDE SEQUENCE</scope>
    <source>
        <strain evidence="1">PA-2-1F</strain>
    </source>
</reference>
<dbReference type="AlphaFoldDB" id="A0AAP2WEJ1"/>
<dbReference type="EMBL" id="WJZX01000005">
    <property type="protein sequence ID" value="MCF5654020.1"/>
    <property type="molecule type" value="Genomic_DNA"/>
</dbReference>
<proteinExistence type="predicted"/>
<organism evidence="1 2">
    <name type="scientific">Pseudomonas poae</name>
    <dbReference type="NCBI Taxonomy" id="200451"/>
    <lineage>
        <taxon>Bacteria</taxon>
        <taxon>Pseudomonadati</taxon>
        <taxon>Pseudomonadota</taxon>
        <taxon>Gammaproteobacteria</taxon>
        <taxon>Pseudomonadales</taxon>
        <taxon>Pseudomonadaceae</taxon>
        <taxon>Pseudomonas</taxon>
    </lineage>
</organism>
<evidence type="ECO:0000313" key="1">
    <source>
        <dbReference type="EMBL" id="MCF5654020.1"/>
    </source>
</evidence>
<gene>
    <name evidence="1" type="ORF">GIV46_03210</name>
</gene>
<protein>
    <submittedName>
        <fullName evidence="1">Uncharacterized protein</fullName>
    </submittedName>
</protein>
<sequence>MRWKLQENCETDMAILAMGYLGQHVNRPVTPGSHAVNLVLQILETR</sequence>
<accession>A0AAP2WEJ1</accession>
<comment type="caution">
    <text evidence="1">The sequence shown here is derived from an EMBL/GenBank/DDBJ whole genome shotgun (WGS) entry which is preliminary data.</text>
</comment>
<dbReference type="Proteomes" id="UP000814126">
    <property type="component" value="Unassembled WGS sequence"/>
</dbReference>
<name>A0AAP2WEJ1_9PSED</name>